<protein>
    <submittedName>
        <fullName evidence="8">MOP flippase family protein</fullName>
    </submittedName>
</protein>
<feature type="transmembrane region" description="Helical" evidence="7">
    <location>
        <begin position="441"/>
        <end position="464"/>
    </location>
</feature>
<evidence type="ECO:0000256" key="2">
    <source>
        <dbReference type="ARBA" id="ARBA00007430"/>
    </source>
</evidence>
<evidence type="ECO:0000256" key="4">
    <source>
        <dbReference type="ARBA" id="ARBA00022692"/>
    </source>
</evidence>
<evidence type="ECO:0000256" key="6">
    <source>
        <dbReference type="ARBA" id="ARBA00023136"/>
    </source>
</evidence>
<feature type="transmembrane region" description="Helical" evidence="7">
    <location>
        <begin position="111"/>
        <end position="128"/>
    </location>
</feature>
<keyword evidence="6 7" id="KW-0472">Membrane</keyword>
<feature type="transmembrane region" description="Helical" evidence="7">
    <location>
        <begin position="79"/>
        <end position="99"/>
    </location>
</feature>
<feature type="transmembrane region" description="Helical" evidence="7">
    <location>
        <begin position="410"/>
        <end position="435"/>
    </location>
</feature>
<dbReference type="InterPro" id="IPR050833">
    <property type="entry name" value="Poly_Biosynth_Transport"/>
</dbReference>
<evidence type="ECO:0000256" key="3">
    <source>
        <dbReference type="ARBA" id="ARBA00022475"/>
    </source>
</evidence>
<evidence type="ECO:0000256" key="7">
    <source>
        <dbReference type="SAM" id="Phobius"/>
    </source>
</evidence>
<name>A0ABT7BQ24_9CYAN</name>
<feature type="transmembrane region" description="Helical" evidence="7">
    <location>
        <begin position="367"/>
        <end position="389"/>
    </location>
</feature>
<feature type="transmembrane region" description="Helical" evidence="7">
    <location>
        <begin position="230"/>
        <end position="246"/>
    </location>
</feature>
<evidence type="ECO:0000313" key="8">
    <source>
        <dbReference type="EMBL" id="MDJ1180591.1"/>
    </source>
</evidence>
<feature type="transmembrane region" description="Helical" evidence="7">
    <location>
        <begin position="289"/>
        <end position="314"/>
    </location>
</feature>
<dbReference type="EMBL" id="JAQPOK010000130">
    <property type="protein sequence ID" value="MDJ1180591.1"/>
    <property type="molecule type" value="Genomic_DNA"/>
</dbReference>
<keyword evidence="5 7" id="KW-1133">Transmembrane helix</keyword>
<gene>
    <name evidence="8" type="ORF">PJF56_17155</name>
</gene>
<accession>A0ABT7BQ24</accession>
<dbReference type="Pfam" id="PF13440">
    <property type="entry name" value="Polysacc_synt_3"/>
    <property type="match status" value="1"/>
</dbReference>
<reference evidence="8 9" key="1">
    <citation type="submission" date="2023-01" db="EMBL/GenBank/DDBJ databases">
        <title>Novel diversity within Roseofilum (Cyanobacteria; Desertifilaceae) from marine benthic mats with descriptions of four novel species.</title>
        <authorList>
            <person name="Wang Y."/>
            <person name="Berthold D.E."/>
            <person name="Hu J."/>
            <person name="Lefler F.W."/>
            <person name="Laughinghouse H.D. IV."/>
        </authorList>
    </citation>
    <scope>NUCLEOTIDE SEQUENCE [LARGE SCALE GENOMIC DNA]</scope>
    <source>
        <strain evidence="8 9">BLCC-M91</strain>
    </source>
</reference>
<organism evidence="8 9">
    <name type="scientific">Roseofilum halophilum BLCC-M91</name>
    <dbReference type="NCBI Taxonomy" id="3022259"/>
    <lineage>
        <taxon>Bacteria</taxon>
        <taxon>Bacillati</taxon>
        <taxon>Cyanobacteriota</taxon>
        <taxon>Cyanophyceae</taxon>
        <taxon>Desertifilales</taxon>
        <taxon>Desertifilaceae</taxon>
        <taxon>Roseofilum</taxon>
        <taxon>Roseofilum halophilum</taxon>
    </lineage>
</organism>
<dbReference type="PANTHER" id="PTHR30250">
    <property type="entry name" value="PST FAMILY PREDICTED COLANIC ACID TRANSPORTER"/>
    <property type="match status" value="1"/>
</dbReference>
<comment type="similarity">
    <text evidence="2">Belongs to the polysaccharide synthase family.</text>
</comment>
<evidence type="ECO:0000256" key="5">
    <source>
        <dbReference type="ARBA" id="ARBA00022989"/>
    </source>
</evidence>
<comment type="caution">
    <text evidence="8">The sequence shown here is derived from an EMBL/GenBank/DDBJ whole genome shotgun (WGS) entry which is preliminary data.</text>
</comment>
<dbReference type="RefSeq" id="WP_283763891.1">
    <property type="nucleotide sequence ID" value="NZ_JAQPOK010000130.1"/>
</dbReference>
<dbReference type="NCBIfam" id="NF007773">
    <property type="entry name" value="PRK10459.1"/>
    <property type="match status" value="1"/>
</dbReference>
<keyword evidence="9" id="KW-1185">Reference proteome</keyword>
<feature type="transmembrane region" description="Helical" evidence="7">
    <location>
        <begin position="326"/>
        <end position="347"/>
    </location>
</feature>
<dbReference type="Proteomes" id="UP001231370">
    <property type="component" value="Unassembled WGS sequence"/>
</dbReference>
<keyword evidence="3" id="KW-1003">Cell membrane</keyword>
<proteinExistence type="inferred from homology"/>
<evidence type="ECO:0000256" key="1">
    <source>
        <dbReference type="ARBA" id="ARBA00004651"/>
    </source>
</evidence>
<keyword evidence="4 7" id="KW-0812">Transmembrane</keyword>
<dbReference type="CDD" id="cd13127">
    <property type="entry name" value="MATE_tuaB_like"/>
    <property type="match status" value="1"/>
</dbReference>
<feature type="transmembrane region" description="Helical" evidence="7">
    <location>
        <begin position="149"/>
        <end position="170"/>
    </location>
</feature>
<dbReference type="PANTHER" id="PTHR30250:SF10">
    <property type="entry name" value="LIPOPOLYSACCHARIDE BIOSYNTHESIS PROTEIN WZXC"/>
    <property type="match status" value="1"/>
</dbReference>
<sequence>MNLKKQTIKGVIWSAIEKLGNQFVSFIVFFALARLLEPESFGLIALADVFLAFMQVFTDQGFTQAIVQCKTLDPEHLDTAFWINLGISVSLTGMSLAGADWIASNFQQPDIAPIIRWLSIAFTLSALNSIQQAIFTRNFLFKELSLRSLVAQLAGGIVGIVMAIMGWGVWSLVGQRLVNQVVGVLVLWWVSDWKPGLKVSKRHFQELFGFGVNILGVKVLGFFNKRADDFLIGYFLGPVTLGYYAIAYRLLRTITILITTMTQVALPAFSKLQSEPEKLRQGFYKATQFTALISFPIFCGLSSLAPELIPVMFGSQWTASIPVMQILMLIGIVHALGSINTNIILALGKPDWALRVNILNAVTNITAFMIVVPWGIVAVATAFVVRGYVIPLPTFIWMVKKLLNIDIKTYFNQLMAPWVATVIMVIIILVTKVILYPYLNLYSILAICLITAPIVYGLTIRILFPDLLQQILELIRPKKSN</sequence>
<comment type="subcellular location">
    <subcellularLocation>
        <location evidence="1">Cell membrane</location>
        <topology evidence="1">Multi-pass membrane protein</topology>
    </subcellularLocation>
</comment>
<evidence type="ECO:0000313" key="9">
    <source>
        <dbReference type="Proteomes" id="UP001231370"/>
    </source>
</evidence>